<organism evidence="13 14">
    <name type="scientific">Acinetobacter qingfengensis</name>
    <dbReference type="NCBI Taxonomy" id="1262585"/>
    <lineage>
        <taxon>Bacteria</taxon>
        <taxon>Pseudomonadati</taxon>
        <taxon>Pseudomonadota</taxon>
        <taxon>Gammaproteobacteria</taxon>
        <taxon>Moraxellales</taxon>
        <taxon>Moraxellaceae</taxon>
        <taxon>Acinetobacter</taxon>
    </lineage>
</organism>
<accession>A0A1E7RA50</accession>
<keyword evidence="5 12" id="KW-1133">Transmembrane helix</keyword>
<evidence type="ECO:0000256" key="1">
    <source>
        <dbReference type="ARBA" id="ARBA00004651"/>
    </source>
</evidence>
<dbReference type="GO" id="GO:0046872">
    <property type="term" value="F:metal ion binding"/>
    <property type="evidence" value="ECO:0007669"/>
    <property type="project" value="UniProtKB-KW"/>
</dbReference>
<feature type="binding site" evidence="12">
    <location>
        <position position="74"/>
    </location>
    <ligand>
        <name>Na(+)</name>
        <dbReference type="ChEBI" id="CHEBI:29101"/>
        <note>structural</note>
    </ligand>
</feature>
<dbReference type="OrthoDB" id="9806299at2"/>
<evidence type="ECO:0000256" key="11">
    <source>
        <dbReference type="ARBA" id="ARBA00035585"/>
    </source>
</evidence>
<keyword evidence="7 12" id="KW-0406">Ion transport</keyword>
<evidence type="ECO:0000256" key="4">
    <source>
        <dbReference type="ARBA" id="ARBA00022692"/>
    </source>
</evidence>
<evidence type="ECO:0000256" key="10">
    <source>
        <dbReference type="ARBA" id="ARBA00035120"/>
    </source>
</evidence>
<evidence type="ECO:0000256" key="9">
    <source>
        <dbReference type="ARBA" id="ARBA00023303"/>
    </source>
</evidence>
<comment type="caution">
    <text evidence="13">The sequence shown here is derived from an EMBL/GenBank/DDBJ whole genome shotgun (WGS) entry which is preliminary data.</text>
</comment>
<evidence type="ECO:0000256" key="12">
    <source>
        <dbReference type="HAMAP-Rule" id="MF_00454"/>
    </source>
</evidence>
<keyword evidence="9 12" id="KW-0407">Ion channel</keyword>
<keyword evidence="4 12" id="KW-0812">Transmembrane</keyword>
<evidence type="ECO:0000256" key="2">
    <source>
        <dbReference type="ARBA" id="ARBA00022475"/>
    </source>
</evidence>
<evidence type="ECO:0000256" key="7">
    <source>
        <dbReference type="ARBA" id="ARBA00023065"/>
    </source>
</evidence>
<feature type="binding site" evidence="12">
    <location>
        <position position="77"/>
    </location>
    <ligand>
        <name>Na(+)</name>
        <dbReference type="ChEBI" id="CHEBI:29101"/>
        <note>structural</note>
    </ligand>
</feature>
<keyword evidence="2 12" id="KW-1003">Cell membrane</keyword>
<dbReference type="EMBL" id="MKKK01000021">
    <property type="protein sequence ID" value="OEY96161.1"/>
    <property type="molecule type" value="Genomic_DNA"/>
</dbReference>
<keyword evidence="6 12" id="KW-0915">Sodium</keyword>
<dbReference type="Proteomes" id="UP000185895">
    <property type="component" value="Unassembled WGS sequence"/>
</dbReference>
<dbReference type="GO" id="GO:0140114">
    <property type="term" value="P:cellular detoxification of fluoride"/>
    <property type="evidence" value="ECO:0007669"/>
    <property type="project" value="UniProtKB-UniRule"/>
</dbReference>
<feature type="transmembrane region" description="Helical" evidence="12">
    <location>
        <begin position="28"/>
        <end position="54"/>
    </location>
</feature>
<dbReference type="GO" id="GO:0005886">
    <property type="term" value="C:plasma membrane"/>
    <property type="evidence" value="ECO:0007669"/>
    <property type="project" value="UniProtKB-SubCell"/>
</dbReference>
<keyword evidence="8 12" id="KW-0472">Membrane</keyword>
<dbReference type="NCBIfam" id="TIGR00494">
    <property type="entry name" value="crcB"/>
    <property type="match status" value="1"/>
</dbReference>
<keyword evidence="3" id="KW-0997">Cell inner membrane</keyword>
<dbReference type="NCBIfam" id="NF010792">
    <property type="entry name" value="PRK14196.1"/>
    <property type="match status" value="1"/>
</dbReference>
<proteinExistence type="inferred from homology"/>
<comment type="subcellular location">
    <subcellularLocation>
        <location evidence="1 12">Cell membrane</location>
        <topology evidence="1 12">Multi-pass membrane protein</topology>
    </subcellularLocation>
</comment>
<feature type="transmembrane region" description="Helical" evidence="12">
    <location>
        <begin position="95"/>
        <end position="118"/>
    </location>
</feature>
<comment type="activity regulation">
    <text evidence="12">Na(+) is not transported, but it plays an essential structural role and its presence is essential for fluoride channel function.</text>
</comment>
<comment type="function">
    <text evidence="12">Fluoride-specific ion channel. Important for reducing fluoride concentration in the cell, thus reducing its toxicity.</text>
</comment>
<comment type="similarity">
    <text evidence="10 12">Belongs to the fluoride channel Fluc/FEX (TC 1.A.43) family.</text>
</comment>
<evidence type="ECO:0000313" key="13">
    <source>
        <dbReference type="EMBL" id="OEY96161.1"/>
    </source>
</evidence>
<evidence type="ECO:0000256" key="3">
    <source>
        <dbReference type="ARBA" id="ARBA00022519"/>
    </source>
</evidence>
<dbReference type="RefSeq" id="WP_070069763.1">
    <property type="nucleotide sequence ID" value="NZ_MKKK01000021.1"/>
</dbReference>
<feature type="transmembrane region" description="Helical" evidence="12">
    <location>
        <begin position="66"/>
        <end position="89"/>
    </location>
</feature>
<dbReference type="Pfam" id="PF02537">
    <property type="entry name" value="CRCB"/>
    <property type="match status" value="1"/>
</dbReference>
<comment type="catalytic activity">
    <reaction evidence="11">
        <text>fluoride(in) = fluoride(out)</text>
        <dbReference type="Rhea" id="RHEA:76159"/>
        <dbReference type="ChEBI" id="CHEBI:17051"/>
    </reaction>
    <physiologicalReaction direction="left-to-right" evidence="11">
        <dbReference type="Rhea" id="RHEA:76160"/>
    </physiologicalReaction>
</comment>
<evidence type="ECO:0000256" key="8">
    <source>
        <dbReference type="ARBA" id="ARBA00023136"/>
    </source>
</evidence>
<evidence type="ECO:0000256" key="6">
    <source>
        <dbReference type="ARBA" id="ARBA00023053"/>
    </source>
</evidence>
<dbReference type="PANTHER" id="PTHR28259">
    <property type="entry name" value="FLUORIDE EXPORT PROTEIN 1-RELATED"/>
    <property type="match status" value="1"/>
</dbReference>
<dbReference type="STRING" id="1262585.BJI46_12345"/>
<name>A0A1E7RA50_9GAMM</name>
<dbReference type="AlphaFoldDB" id="A0A1E7RA50"/>
<protein>
    <recommendedName>
        <fullName evidence="12">Fluoride-specific ion channel FluC</fullName>
    </recommendedName>
</protein>
<gene>
    <name evidence="12" type="primary">fluC</name>
    <name evidence="12" type="synonym">crcB</name>
    <name evidence="13" type="ORF">BJI46_12345</name>
</gene>
<keyword evidence="12" id="KW-0813">Transport</keyword>
<dbReference type="HAMAP" id="MF_00454">
    <property type="entry name" value="FluC"/>
    <property type="match status" value="1"/>
</dbReference>
<keyword evidence="12" id="KW-0479">Metal-binding</keyword>
<dbReference type="PANTHER" id="PTHR28259:SF1">
    <property type="entry name" value="FLUORIDE EXPORT PROTEIN 1-RELATED"/>
    <property type="match status" value="1"/>
</dbReference>
<reference evidence="13 14" key="1">
    <citation type="submission" date="2016-09" db="EMBL/GenBank/DDBJ databases">
        <authorList>
            <person name="Capua I."/>
            <person name="De Benedictis P."/>
            <person name="Joannis T."/>
            <person name="Lombin L.H."/>
            <person name="Cattoli G."/>
        </authorList>
    </citation>
    <scope>NUCLEOTIDE SEQUENCE [LARGE SCALE GENOMIC DNA]</scope>
    <source>
        <strain evidence="13 14">ANC 4671</strain>
    </source>
</reference>
<evidence type="ECO:0000313" key="14">
    <source>
        <dbReference type="Proteomes" id="UP000185895"/>
    </source>
</evidence>
<sequence length="125" mass="13557">MFYTLLSIAIGSVIGGWSRWYIGLKLNSIYPAIPLGTVFVNLIGGFIIGFAIAYFTHSSLNPNYKLLIVTGFCGGLTTFSTFSAEIVTLLMQGRLGMACLAVTIHVVGAVCMTFLGILTQQYLYQ</sequence>
<dbReference type="GO" id="GO:0062054">
    <property type="term" value="F:fluoride channel activity"/>
    <property type="evidence" value="ECO:0007669"/>
    <property type="project" value="UniProtKB-UniRule"/>
</dbReference>
<dbReference type="InterPro" id="IPR003691">
    <property type="entry name" value="FluC"/>
</dbReference>
<keyword evidence="14" id="KW-1185">Reference proteome</keyword>
<evidence type="ECO:0000256" key="5">
    <source>
        <dbReference type="ARBA" id="ARBA00022989"/>
    </source>
</evidence>